<comment type="caution">
    <text evidence="1">The sequence shown here is derived from an EMBL/GenBank/DDBJ whole genome shotgun (WGS) entry which is preliminary data.</text>
</comment>
<protein>
    <submittedName>
        <fullName evidence="1">Uncharacterized protein</fullName>
    </submittedName>
</protein>
<dbReference type="EMBL" id="CM047946">
    <property type="protein sequence ID" value="KAI9897651.1"/>
    <property type="molecule type" value="Genomic_DNA"/>
</dbReference>
<evidence type="ECO:0000313" key="1">
    <source>
        <dbReference type="EMBL" id="KAI9897651.1"/>
    </source>
</evidence>
<dbReference type="Proteomes" id="UP001163324">
    <property type="component" value="Chromosome 7"/>
</dbReference>
<sequence length="304" mass="32638">MSYVTGLSGGGVVAVSLVIVFYENILSKGNTKVDAGFAVTVADIFGKFWGVWLPGNQTHGNWSDLASANTTFTLDRAPMPIITFSEVVPGVSLEIDGIMLPGLNATNRFNLTSYEISPYEFGSWVGGRVQAFMPTKYLGTTVSNGSAANESQCVKGFDKYMFIQGTTADACPGSLIDVLGELNVFSKRQAAPRPDLDLDIPTADTDSSKVRLVRLTAQHYGQTFNESLCGTYPNPLQDYNEAMEGVGDLLLADGSLAGEQNPIRPLIAPGRNVDFIIAFEASGDAQYNWVNGSSLISESFPDRS</sequence>
<keyword evidence="2" id="KW-1185">Reference proteome</keyword>
<evidence type="ECO:0000313" key="2">
    <source>
        <dbReference type="Proteomes" id="UP001163324"/>
    </source>
</evidence>
<proteinExistence type="predicted"/>
<gene>
    <name evidence="1" type="ORF">N3K66_007507</name>
</gene>
<organism evidence="1 2">
    <name type="scientific">Trichothecium roseum</name>
    <dbReference type="NCBI Taxonomy" id="47278"/>
    <lineage>
        <taxon>Eukaryota</taxon>
        <taxon>Fungi</taxon>
        <taxon>Dikarya</taxon>
        <taxon>Ascomycota</taxon>
        <taxon>Pezizomycotina</taxon>
        <taxon>Sordariomycetes</taxon>
        <taxon>Hypocreomycetidae</taxon>
        <taxon>Hypocreales</taxon>
        <taxon>Hypocreales incertae sedis</taxon>
        <taxon>Trichothecium</taxon>
    </lineage>
</organism>
<reference evidence="1" key="1">
    <citation type="submission" date="2022-10" db="EMBL/GenBank/DDBJ databases">
        <title>Complete Genome of Trichothecium roseum strain YXFP-22015, a Plant Pathogen Isolated from Citrus.</title>
        <authorList>
            <person name="Wang Y."/>
            <person name="Zhu L."/>
        </authorList>
    </citation>
    <scope>NUCLEOTIDE SEQUENCE</scope>
    <source>
        <strain evidence="1">YXFP-22015</strain>
    </source>
</reference>
<name>A0ACC0UU65_9HYPO</name>
<accession>A0ACC0UU65</accession>